<dbReference type="Gene3D" id="3.10.10.10">
    <property type="entry name" value="HIV Type 1 Reverse Transcriptase, subunit A, domain 1"/>
    <property type="match status" value="1"/>
</dbReference>
<proteinExistence type="predicted"/>
<dbReference type="Pfam" id="PF17921">
    <property type="entry name" value="Integrase_H2C2"/>
    <property type="match status" value="1"/>
</dbReference>
<accession>A0A699IBG5</accession>
<evidence type="ECO:0000259" key="2">
    <source>
        <dbReference type="Pfam" id="PF17921"/>
    </source>
</evidence>
<dbReference type="InterPro" id="IPR043128">
    <property type="entry name" value="Rev_trsase/Diguanyl_cyclase"/>
</dbReference>
<gene>
    <name evidence="3" type="ORF">Tci_507712</name>
</gene>
<dbReference type="Pfam" id="PF00078">
    <property type="entry name" value="RVT_1"/>
    <property type="match status" value="1"/>
</dbReference>
<evidence type="ECO:0000259" key="1">
    <source>
        <dbReference type="Pfam" id="PF00078"/>
    </source>
</evidence>
<dbReference type="FunFam" id="3.30.70.270:FF:000020">
    <property type="entry name" value="Transposon Tf2-6 polyprotein-like Protein"/>
    <property type="match status" value="1"/>
</dbReference>
<dbReference type="Gene3D" id="1.10.340.70">
    <property type="match status" value="1"/>
</dbReference>
<dbReference type="InterPro" id="IPR000477">
    <property type="entry name" value="RT_dom"/>
</dbReference>
<dbReference type="InterPro" id="IPR050951">
    <property type="entry name" value="Retrovirus_Pol_polyprotein"/>
</dbReference>
<dbReference type="EMBL" id="BKCJ010269256">
    <property type="protein sequence ID" value="GEZ35739.1"/>
    <property type="molecule type" value="Genomic_DNA"/>
</dbReference>
<name>A0A699IBG5_TANCI</name>
<organism evidence="3">
    <name type="scientific">Tanacetum cinerariifolium</name>
    <name type="common">Dalmatian daisy</name>
    <name type="synonym">Chrysanthemum cinerariifolium</name>
    <dbReference type="NCBI Taxonomy" id="118510"/>
    <lineage>
        <taxon>Eukaryota</taxon>
        <taxon>Viridiplantae</taxon>
        <taxon>Streptophyta</taxon>
        <taxon>Embryophyta</taxon>
        <taxon>Tracheophyta</taxon>
        <taxon>Spermatophyta</taxon>
        <taxon>Magnoliopsida</taxon>
        <taxon>eudicotyledons</taxon>
        <taxon>Gunneridae</taxon>
        <taxon>Pentapetalae</taxon>
        <taxon>asterids</taxon>
        <taxon>campanulids</taxon>
        <taxon>Asterales</taxon>
        <taxon>Asteraceae</taxon>
        <taxon>Asteroideae</taxon>
        <taxon>Anthemideae</taxon>
        <taxon>Anthemidinae</taxon>
        <taxon>Tanacetum</taxon>
    </lineage>
</organism>
<sequence>METAPHDELMMLSIYLNTSLTLVSASMDKGDDNTTDENLQEVIESFKDVFEVPKQLPPARSGYHQIGMCEDDIAKTAFKTHKEHYKFFVMPFGLTNAPSTFQALINEMYREFLRKFTLVFFDDILIYSRSLKEHVYHLTENGHRPTKNQAMQSCPVPKNVKQLRGFLGLTGYYIRFIKDFATLSRPLTQILKKNAYQWTDEAHSAFLLLKEAMIKALVLGLPDFNKPFIVETDTRWPPNCLLEITTPAQMKWIPKFMRFDYKVVYKKGKDSIVVDALSRKEGVHECVSINVAIISTALYNKVKLTWETDDKLKDICVELQEGKTKKYYSWVNNQLLKKGKLVIGANEQLRQELLHYFHSGSIGGHLGVKTTTHKICSLFYWKELRKQVKHLIKECLVCQKYKPDLSTDKVFLGLFWKELFGLLKIKLHMSTAYHPQSDGQTELLDRKMVKRRNVMAVYELIQWTNGGVQDAT</sequence>
<reference evidence="3" key="1">
    <citation type="journal article" date="2019" name="Sci. Rep.">
        <title>Draft genome of Tanacetum cinerariifolium, the natural source of mosquito coil.</title>
        <authorList>
            <person name="Yamashiro T."/>
            <person name="Shiraishi A."/>
            <person name="Satake H."/>
            <person name="Nakayama K."/>
        </authorList>
    </citation>
    <scope>NUCLEOTIDE SEQUENCE</scope>
</reference>
<protein>
    <recommendedName>
        <fullName evidence="4">Reverse transcriptase domain-containing protein</fullName>
    </recommendedName>
</protein>
<dbReference type="SUPFAM" id="SSF53098">
    <property type="entry name" value="Ribonuclease H-like"/>
    <property type="match status" value="1"/>
</dbReference>
<evidence type="ECO:0008006" key="4">
    <source>
        <dbReference type="Google" id="ProtNLM"/>
    </source>
</evidence>
<dbReference type="InterPro" id="IPR041588">
    <property type="entry name" value="Integrase_H2C2"/>
</dbReference>
<feature type="domain" description="Integrase zinc-binding" evidence="2">
    <location>
        <begin position="346"/>
        <end position="403"/>
    </location>
</feature>
<dbReference type="CDD" id="cd01647">
    <property type="entry name" value="RT_LTR"/>
    <property type="match status" value="1"/>
</dbReference>
<dbReference type="InterPro" id="IPR043502">
    <property type="entry name" value="DNA/RNA_pol_sf"/>
</dbReference>
<dbReference type="AlphaFoldDB" id="A0A699IBG5"/>
<dbReference type="InterPro" id="IPR012337">
    <property type="entry name" value="RNaseH-like_sf"/>
</dbReference>
<comment type="caution">
    <text evidence="3">The sequence shown here is derived from an EMBL/GenBank/DDBJ whole genome shotgun (WGS) entry which is preliminary data.</text>
</comment>
<evidence type="ECO:0000313" key="3">
    <source>
        <dbReference type="EMBL" id="GEZ35739.1"/>
    </source>
</evidence>
<dbReference type="Gene3D" id="3.30.70.270">
    <property type="match status" value="2"/>
</dbReference>
<dbReference type="PANTHER" id="PTHR37984:SF5">
    <property type="entry name" value="PROTEIN NYNRIN-LIKE"/>
    <property type="match status" value="1"/>
</dbReference>
<dbReference type="SUPFAM" id="SSF56672">
    <property type="entry name" value="DNA/RNA polymerases"/>
    <property type="match status" value="1"/>
</dbReference>
<feature type="domain" description="Reverse transcriptase" evidence="1">
    <location>
        <begin position="60"/>
        <end position="140"/>
    </location>
</feature>
<dbReference type="PANTHER" id="PTHR37984">
    <property type="entry name" value="PROTEIN CBG26694"/>
    <property type="match status" value="1"/>
</dbReference>